<evidence type="ECO:0000256" key="1">
    <source>
        <dbReference type="SAM" id="MobiDB-lite"/>
    </source>
</evidence>
<dbReference type="Proteomes" id="UP001595993">
    <property type="component" value="Unassembled WGS sequence"/>
</dbReference>
<evidence type="ECO:0000313" key="3">
    <source>
        <dbReference type="Proteomes" id="UP001595993"/>
    </source>
</evidence>
<gene>
    <name evidence="2" type="ORF">ACFO9E_31000</name>
</gene>
<sequence length="97" mass="9421">MPGPGAPPRSRLAAAQPRPGVQHRGLLPLRPAKRVRTAAGPRPAAPHSATAVVAGAWTKSRAPATEAVEAAAVEAAGAAGAMTVPAVVTAGGRPIGG</sequence>
<name>A0ABV9GE02_9ACTN</name>
<dbReference type="EMBL" id="JBHSFE010000029">
    <property type="protein sequence ID" value="MFC4612152.1"/>
    <property type="molecule type" value="Genomic_DNA"/>
</dbReference>
<organism evidence="2 3">
    <name type="scientific">Streptomyces maoxianensis</name>
    <dbReference type="NCBI Taxonomy" id="1459942"/>
    <lineage>
        <taxon>Bacteria</taxon>
        <taxon>Bacillati</taxon>
        <taxon>Actinomycetota</taxon>
        <taxon>Actinomycetes</taxon>
        <taxon>Kitasatosporales</taxon>
        <taxon>Streptomycetaceae</taxon>
        <taxon>Streptomyces</taxon>
    </lineage>
</organism>
<comment type="caution">
    <text evidence="2">The sequence shown here is derived from an EMBL/GenBank/DDBJ whole genome shotgun (WGS) entry which is preliminary data.</text>
</comment>
<feature type="region of interest" description="Disordered" evidence="1">
    <location>
        <begin position="1"/>
        <end position="50"/>
    </location>
</feature>
<evidence type="ECO:0000313" key="2">
    <source>
        <dbReference type="EMBL" id="MFC4612152.1"/>
    </source>
</evidence>
<protein>
    <submittedName>
        <fullName evidence="2">Uncharacterized protein</fullName>
    </submittedName>
</protein>
<dbReference type="RefSeq" id="WP_381201985.1">
    <property type="nucleotide sequence ID" value="NZ_JBHSFE010000029.1"/>
</dbReference>
<proteinExistence type="predicted"/>
<keyword evidence="3" id="KW-1185">Reference proteome</keyword>
<accession>A0ABV9GE02</accession>
<reference evidence="3" key="1">
    <citation type="journal article" date="2019" name="Int. J. Syst. Evol. Microbiol.">
        <title>The Global Catalogue of Microorganisms (GCM) 10K type strain sequencing project: providing services to taxonomists for standard genome sequencing and annotation.</title>
        <authorList>
            <consortium name="The Broad Institute Genomics Platform"/>
            <consortium name="The Broad Institute Genome Sequencing Center for Infectious Disease"/>
            <person name="Wu L."/>
            <person name="Ma J."/>
        </authorList>
    </citation>
    <scope>NUCLEOTIDE SEQUENCE [LARGE SCALE GENOMIC DNA]</scope>
    <source>
        <strain evidence="3">CGMCC 4.7139</strain>
    </source>
</reference>